<dbReference type="Gene3D" id="2.60.120.10">
    <property type="entry name" value="Jelly Rolls"/>
    <property type="match status" value="1"/>
</dbReference>
<keyword evidence="3" id="KW-1185">Reference proteome</keyword>
<proteinExistence type="predicted"/>
<dbReference type="Pfam" id="PF00027">
    <property type="entry name" value="cNMP_binding"/>
    <property type="match status" value="1"/>
</dbReference>
<reference evidence="2 3" key="1">
    <citation type="submission" date="2019-03" db="EMBL/GenBank/DDBJ databases">
        <title>Genomic Encyclopedia of Archaeal and Bacterial Type Strains, Phase II (KMG-II): from individual species to whole genera.</title>
        <authorList>
            <person name="Goeker M."/>
        </authorList>
    </citation>
    <scope>NUCLEOTIDE SEQUENCE [LARGE SCALE GENOMIC DNA]</scope>
    <source>
        <strain evidence="2 3">DSM 19034</strain>
    </source>
</reference>
<gene>
    <name evidence="2" type="ORF">CLV32_4619</name>
</gene>
<dbReference type="SUPFAM" id="SSF51206">
    <property type="entry name" value="cAMP-binding domain-like"/>
    <property type="match status" value="1"/>
</dbReference>
<dbReference type="EMBL" id="SNWM01000007">
    <property type="protein sequence ID" value="TDO19379.1"/>
    <property type="molecule type" value="Genomic_DNA"/>
</dbReference>
<dbReference type="AlphaFoldDB" id="A0A4V3C2R4"/>
<sequence>MPQRDLLKPALSLKMQTDLINDFLFGGHELPAELALETERKRLDDFFSIRAVIKEYPKGYLLLAQDQIPNRIYYLIDGMAEGSIENMHGERRVTHAFMTGAFPVDGFMFPAARPSKFFCRTLIKSKLISLSRVDVEKLFEKFPYTKIVLNYIAENNLRNSNAELLSAYNKSIDRLKAMNAQWPGIERIAPRGFIADLVHMSQRHIRRLIAESNKNPDW</sequence>
<dbReference type="InterPro" id="IPR018490">
    <property type="entry name" value="cNMP-bd_dom_sf"/>
</dbReference>
<feature type="domain" description="Cyclic nucleotide-binding" evidence="1">
    <location>
        <begin position="54"/>
        <end position="141"/>
    </location>
</feature>
<evidence type="ECO:0000259" key="1">
    <source>
        <dbReference type="Pfam" id="PF00027"/>
    </source>
</evidence>
<evidence type="ECO:0000313" key="3">
    <source>
        <dbReference type="Proteomes" id="UP000295499"/>
    </source>
</evidence>
<dbReference type="Proteomes" id="UP000295499">
    <property type="component" value="Unassembled WGS sequence"/>
</dbReference>
<dbReference type="InterPro" id="IPR014710">
    <property type="entry name" value="RmlC-like_jellyroll"/>
</dbReference>
<comment type="caution">
    <text evidence="2">The sequence shown here is derived from an EMBL/GenBank/DDBJ whole genome shotgun (WGS) entry which is preliminary data.</text>
</comment>
<organism evidence="2 3">
    <name type="scientific">Pedobacter duraquae</name>
    <dbReference type="NCBI Taxonomy" id="425511"/>
    <lineage>
        <taxon>Bacteria</taxon>
        <taxon>Pseudomonadati</taxon>
        <taxon>Bacteroidota</taxon>
        <taxon>Sphingobacteriia</taxon>
        <taxon>Sphingobacteriales</taxon>
        <taxon>Sphingobacteriaceae</taxon>
        <taxon>Pedobacter</taxon>
    </lineage>
</organism>
<evidence type="ECO:0000313" key="2">
    <source>
        <dbReference type="EMBL" id="TDO19379.1"/>
    </source>
</evidence>
<accession>A0A4V3C2R4</accession>
<protein>
    <submittedName>
        <fullName evidence="2">CRP-like cAMP-binding protein</fullName>
    </submittedName>
</protein>
<dbReference type="InterPro" id="IPR000595">
    <property type="entry name" value="cNMP-bd_dom"/>
</dbReference>
<name>A0A4V3C2R4_9SPHI</name>